<dbReference type="Proteomes" id="UP000679950">
    <property type="component" value="Unassembled WGS sequence"/>
</dbReference>
<comment type="caution">
    <text evidence="1">The sequence shown here is derived from an EMBL/GenBank/DDBJ whole genome shotgun (WGS) entry which is preliminary data.</text>
</comment>
<evidence type="ECO:0008006" key="3">
    <source>
        <dbReference type="Google" id="ProtNLM"/>
    </source>
</evidence>
<protein>
    <recommendedName>
        <fullName evidence="3">UDP-N-acetylglucosamine kinase</fullName>
    </recommendedName>
</protein>
<name>A0ABQ4KPU3_9BACI</name>
<reference evidence="1 2" key="1">
    <citation type="submission" date="2021-03" db="EMBL/GenBank/DDBJ databases">
        <title>Antimicrobial resistance genes in bacteria isolated from Japanese honey, and their potential for conferring macrolide and lincosamide resistance in the American foulbrood pathogen Paenibacillus larvae.</title>
        <authorList>
            <person name="Okamoto M."/>
            <person name="Kumagai M."/>
            <person name="Kanamori H."/>
            <person name="Takamatsu D."/>
        </authorList>
    </citation>
    <scope>NUCLEOTIDE SEQUENCE [LARGE SCALE GENOMIC DNA]</scope>
    <source>
        <strain evidence="1 2">J8TS2</strain>
    </source>
</reference>
<evidence type="ECO:0000313" key="2">
    <source>
        <dbReference type="Proteomes" id="UP000679950"/>
    </source>
</evidence>
<gene>
    <name evidence="1" type="ORF">J8TS2_38200</name>
</gene>
<sequence length="82" mass="9463">MKTLYVFAGNNGSGKNTYRSLMKNEIFSELDIDNDYIERILRSDNVLNPKKESGKRTISQVKDCMNNSCVFLHFGCYLFLNV</sequence>
<accession>A0ABQ4KPU3</accession>
<keyword evidence="2" id="KW-1185">Reference proteome</keyword>
<evidence type="ECO:0000313" key="1">
    <source>
        <dbReference type="EMBL" id="GIN59501.1"/>
    </source>
</evidence>
<dbReference type="EMBL" id="BORB01000047">
    <property type="protein sequence ID" value="GIN59501.1"/>
    <property type="molecule type" value="Genomic_DNA"/>
</dbReference>
<organism evidence="1 2">
    <name type="scientific">Lederbergia ruris</name>
    <dbReference type="NCBI Taxonomy" id="217495"/>
    <lineage>
        <taxon>Bacteria</taxon>
        <taxon>Bacillati</taxon>
        <taxon>Bacillota</taxon>
        <taxon>Bacilli</taxon>
        <taxon>Bacillales</taxon>
        <taxon>Bacillaceae</taxon>
        <taxon>Lederbergia</taxon>
    </lineage>
</organism>
<proteinExistence type="predicted"/>